<dbReference type="InterPro" id="IPR021850">
    <property type="entry name" value="Symplekin/Pta1"/>
</dbReference>
<dbReference type="Proteomes" id="UP000670152">
    <property type="component" value="Unassembled WGS sequence"/>
</dbReference>
<dbReference type="Pfam" id="PF11935">
    <property type="entry name" value="SYMPK_PTA1_N"/>
    <property type="match status" value="1"/>
</dbReference>
<feature type="domain" description="Symplekin/Pta1 N-terminal" evidence="5">
    <location>
        <begin position="108"/>
        <end position="184"/>
    </location>
</feature>
<dbReference type="InterPro" id="IPR032460">
    <property type="entry name" value="Symplekin/Pta1_N"/>
</dbReference>
<dbReference type="Gene3D" id="1.25.10.10">
    <property type="entry name" value="Leucine-rich Repeat Variant"/>
    <property type="match status" value="1"/>
</dbReference>
<keyword evidence="8" id="KW-1185">Reference proteome</keyword>
<evidence type="ECO:0000313" key="8">
    <source>
        <dbReference type="Proteomes" id="UP000670152"/>
    </source>
</evidence>
<evidence type="ECO:0000256" key="3">
    <source>
        <dbReference type="ARBA" id="ARBA00023242"/>
    </source>
</evidence>
<feature type="region of interest" description="Disordered" evidence="4">
    <location>
        <begin position="890"/>
        <end position="915"/>
    </location>
</feature>
<evidence type="ECO:0000259" key="5">
    <source>
        <dbReference type="Pfam" id="PF11935"/>
    </source>
</evidence>
<comment type="caution">
    <text evidence="7">The sequence shown here is derived from an EMBL/GenBank/DDBJ whole genome shotgun (WGS) entry which is preliminary data.</text>
</comment>
<feature type="domain" description="Symplekin C-terminal" evidence="6">
    <location>
        <begin position="661"/>
        <end position="841"/>
    </location>
</feature>
<gene>
    <name evidence="7" type="primary">Sympk</name>
    <name evidence="7" type="ORF">G6Z77_0006855</name>
</gene>
<accession>A0A836F3H6</accession>
<protein>
    <submittedName>
        <fullName evidence="7">SYMPK protein</fullName>
    </submittedName>
</protein>
<dbReference type="AlphaFoldDB" id="A0A836F3H6"/>
<keyword evidence="3" id="KW-0539">Nucleus</keyword>
<dbReference type="InterPro" id="IPR011989">
    <property type="entry name" value="ARM-like"/>
</dbReference>
<evidence type="ECO:0000256" key="1">
    <source>
        <dbReference type="ARBA" id="ARBA00004123"/>
    </source>
</evidence>
<name>A0A836F3H6_9HYME</name>
<evidence type="ECO:0000256" key="2">
    <source>
        <dbReference type="ARBA" id="ARBA00022664"/>
    </source>
</evidence>
<dbReference type="GO" id="GO:0006397">
    <property type="term" value="P:mRNA processing"/>
    <property type="evidence" value="ECO:0007669"/>
    <property type="project" value="UniProtKB-KW"/>
</dbReference>
<feature type="region of interest" description="Disordered" evidence="4">
    <location>
        <begin position="269"/>
        <end position="291"/>
    </location>
</feature>
<dbReference type="GO" id="GO:0005847">
    <property type="term" value="C:mRNA cleavage and polyadenylation specificity factor complex"/>
    <property type="evidence" value="ECO:0007669"/>
    <property type="project" value="TreeGrafter"/>
</dbReference>
<dbReference type="PANTHER" id="PTHR15245:SF20">
    <property type="entry name" value="SYMPLEKIN"/>
    <property type="match status" value="1"/>
</dbReference>
<evidence type="ECO:0000313" key="7">
    <source>
        <dbReference type="EMBL" id="KAG5336174.1"/>
    </source>
</evidence>
<feature type="compositionally biased region" description="Basic and acidic residues" evidence="4">
    <location>
        <begin position="890"/>
        <end position="901"/>
    </location>
</feature>
<feature type="non-terminal residue" evidence="7">
    <location>
        <position position="915"/>
    </location>
</feature>
<organism evidence="7 8">
    <name type="scientific">Acromyrmex heyeri</name>
    <dbReference type="NCBI Taxonomy" id="230685"/>
    <lineage>
        <taxon>Eukaryota</taxon>
        <taxon>Metazoa</taxon>
        <taxon>Ecdysozoa</taxon>
        <taxon>Arthropoda</taxon>
        <taxon>Hexapoda</taxon>
        <taxon>Insecta</taxon>
        <taxon>Pterygota</taxon>
        <taxon>Neoptera</taxon>
        <taxon>Endopterygota</taxon>
        <taxon>Hymenoptera</taxon>
        <taxon>Apocrita</taxon>
        <taxon>Aculeata</taxon>
        <taxon>Formicoidea</taxon>
        <taxon>Formicidae</taxon>
        <taxon>Myrmicinae</taxon>
        <taxon>Acromyrmex</taxon>
    </lineage>
</organism>
<dbReference type="EMBL" id="JAANIB010003775">
    <property type="protein sequence ID" value="KAG5336174.1"/>
    <property type="molecule type" value="Genomic_DNA"/>
</dbReference>
<feature type="non-terminal residue" evidence="7">
    <location>
        <position position="1"/>
    </location>
</feature>
<dbReference type="OrthoDB" id="331600at2759"/>
<reference evidence="7 8" key="1">
    <citation type="submission" date="2020-02" db="EMBL/GenBank/DDBJ databases">
        <title>Relaxed selection underlies rapid genomic changes in the transitions from sociality to social parasitism in ants.</title>
        <authorList>
            <person name="Bi X."/>
        </authorList>
    </citation>
    <scope>NUCLEOTIDE SEQUENCE [LARGE SCALE GENOMIC DNA]</scope>
    <source>
        <strain evidence="7">BGI-DK2014b</strain>
        <tissue evidence="7">Whole body</tissue>
    </source>
</reference>
<dbReference type="SUPFAM" id="SSF48371">
    <property type="entry name" value="ARM repeat"/>
    <property type="match status" value="1"/>
</dbReference>
<proteinExistence type="predicted"/>
<sequence>MDPRLHRRSEAEKGPSDLIVEWLNEASISIAEDIKITNICKVQELLLNKEPHLLDSYLNDILQFSVDRSSEVRKTITGFIEESGIKFPEVIPRTVQILLRLASDETSVVAKRALRASGRILRAALKWIASATVVTTDMELAWTQLSALKVQIINMIDSDNDGIRTQAVKFLEGVILIQTYPDPDINTFLLCILFLKICLLAWVPDTMTTIFQREYQPTATTDINIQRQTIAKLLATQIKQTKAKKNKRDKEEDAVMEDLIKNPTISVAEAKRERKREKDREKEKEAKASLEAHEKSLAKARNRMKALKLVEVTKPLPKEIKERMLLMAVNRILLSEKTAVFGGVATIRSKILTTLAATFNPYIKEAVLRYITDDMRNRLDLALGWLYEEYALLQGFQRRTTLCTKPQEAPHQAYNFLLCTLVSAIDLIQGKDRDALLSRLYLEAPLITEDAVEALKMVSSDETRGLAPLQLLKEMVVRRPTKQLVFLNVLLCHTGHENNTIREAAIQLVCQLYSRAELSKLIEEYAVLYLGFLRLHNPPEIVFGQDRGRPQIESLWTESTTRACLGLYLALLSEHQDLIHELARVYTSMGADVKRIVLRLVEGPVRSLGMGSPQLLALVENCPKGSETLVTRIIHILTETSAPSAELVARVRELYQTRVSDVRFLIPVLNGLTKKEVIAALPKLIKLNPIVVKEVFNRLLGTHNNDSGVPHTSPITPAELLIALHSIDPSKAELKTVIKATSLCFAEKQAYTQETVAVVMQHLMEMTPLPTLLMRTVIQSLALYPRLSGFVMNILQRLILKQVWKQPKVWEGFVKCCERTQPQSFAVILQLPPAQLAEALRMASNLRAPLLAHVEAFAENQKAHIPQSIMDVIQGKVPCDMLDEFDIAPRGDYSNDQKPDTMEIDLSEPAPPGLD</sequence>
<dbReference type="PANTHER" id="PTHR15245">
    <property type="entry name" value="SYMPLEKIN-RELATED"/>
    <property type="match status" value="1"/>
</dbReference>
<dbReference type="InterPro" id="IPR022075">
    <property type="entry name" value="Symplekin_C"/>
</dbReference>
<evidence type="ECO:0000259" key="6">
    <source>
        <dbReference type="Pfam" id="PF12295"/>
    </source>
</evidence>
<dbReference type="Pfam" id="PF12295">
    <property type="entry name" value="Symplekin_C"/>
    <property type="match status" value="1"/>
</dbReference>
<comment type="subcellular location">
    <subcellularLocation>
        <location evidence="1">Nucleus</location>
    </subcellularLocation>
</comment>
<keyword evidence="2" id="KW-0507">mRNA processing</keyword>
<evidence type="ECO:0000256" key="4">
    <source>
        <dbReference type="SAM" id="MobiDB-lite"/>
    </source>
</evidence>
<dbReference type="InterPro" id="IPR016024">
    <property type="entry name" value="ARM-type_fold"/>
</dbReference>